<evidence type="ECO:0000256" key="1">
    <source>
        <dbReference type="ARBA" id="ARBA00004141"/>
    </source>
</evidence>
<feature type="transmembrane region" description="Helical" evidence="10">
    <location>
        <begin position="63"/>
        <end position="85"/>
    </location>
</feature>
<evidence type="ECO:0000256" key="6">
    <source>
        <dbReference type="ARBA" id="ARBA00022989"/>
    </source>
</evidence>
<feature type="transmembrane region" description="Helical" evidence="10">
    <location>
        <begin position="39"/>
        <end position="57"/>
    </location>
</feature>
<keyword evidence="6 10" id="KW-1133">Transmembrane helix</keyword>
<dbReference type="InterPro" id="IPR011527">
    <property type="entry name" value="ABC1_TM_dom"/>
</dbReference>
<gene>
    <name evidence="13" type="ORF">WJX74_003777</name>
</gene>
<evidence type="ECO:0000313" key="13">
    <source>
        <dbReference type="EMBL" id="KAK9821646.1"/>
    </source>
</evidence>
<feature type="transmembrane region" description="Helical" evidence="10">
    <location>
        <begin position="254"/>
        <end position="273"/>
    </location>
</feature>
<feature type="transmembrane region" description="Helical" evidence="10">
    <location>
        <begin position="340"/>
        <end position="363"/>
    </location>
</feature>
<evidence type="ECO:0000256" key="5">
    <source>
        <dbReference type="ARBA" id="ARBA00022840"/>
    </source>
</evidence>
<dbReference type="InterPro" id="IPR003593">
    <property type="entry name" value="AAA+_ATPase"/>
</dbReference>
<comment type="subcellular location">
    <subcellularLocation>
        <location evidence="1">Membrane</location>
        <topology evidence="1">Multi-pass membrane protein</topology>
    </subcellularLocation>
</comment>
<comment type="caution">
    <text evidence="13">The sequence shown here is derived from an EMBL/GenBank/DDBJ whole genome shotgun (WGS) entry which is preliminary data.</text>
</comment>
<dbReference type="InterPro" id="IPR036640">
    <property type="entry name" value="ABC1_TM_sf"/>
</dbReference>
<sequence length="820" mass="91351">MAPGKTSSIGAQSYRIQTVVKRRHAPLSTSTLKELASSCAYGLVAFLHVCWLLYLVIAPSADFAPFEVAFEVVLLIIWLAALGICQFARRKQVTLRLLWLAWPALLLYSWLTYTAVNMYLHGWGLPSHQALGKAIVCMLQLSLLLAAAANDSFRKAPQEEEDLLKQALLQPVDPEAGKKKSRSWPSLLLTAIVYVWPDTPGLQFRAILCIFIIAAMRLLNLAVPILYKHVVDTMANVSARTHPTGPEPPQTFKFMQVFAPWVLSYIVISFFQGGPGTASSGLMNNARQYLWIPITQNAYRRISIELFQHVLNLDLKFHLMRKTGEVMRVMDRGTYSIQSILSTVIFSIAPQMLDILLACVYIASVLEPWIAIIMFVTLASYLPLTIYLTEWRTRFRRDMNKLDNAKDARATDALLNYETVKYFSNDELERRQFEGAISAYQGVEYKALASLNILNVIQSSVIFVGVISGLVVCTNGVAKGKLTVGDAVLFITLMQQLYAPLNYFGTYYRTIQRYMIDMENMFDILAVAPEIQDKPGAVKLQMDNGEIEFSRVSFEYSPGTPVLQDVSFRVPGGSSVALVGATGSGKSTCLRLLFRFYDPTAGCIRIDGQDLREVTQKSLRTGMAVVPQDTVLFNDTILTNIRYGRPEASDSEVFAAAQAAAIHTNIMERFPQQYETVVGERGLRLSGGEKQRVAFARAILKNPRILLLDEATSSLDTLTERRIQDALHGLKADRTSFIVAHRLSTIMDSELIVVMHEGRVMETGQHPELIQKGGLYAQMWSRQAEDAASTPFGSAQSLADTADNAKADGQKQEKPGHDRP</sequence>
<evidence type="ECO:0000256" key="9">
    <source>
        <dbReference type="SAM" id="MobiDB-lite"/>
    </source>
</evidence>
<dbReference type="PROSITE" id="PS50929">
    <property type="entry name" value="ABC_TM1F"/>
    <property type="match status" value="1"/>
</dbReference>
<keyword evidence="3 10" id="KW-0812">Transmembrane</keyword>
<name>A0AAW1QKL2_9CHLO</name>
<reference evidence="13 14" key="1">
    <citation type="journal article" date="2024" name="Nat. Commun.">
        <title>Phylogenomics reveals the evolutionary origins of lichenization in chlorophyte algae.</title>
        <authorList>
            <person name="Puginier C."/>
            <person name="Libourel C."/>
            <person name="Otte J."/>
            <person name="Skaloud P."/>
            <person name="Haon M."/>
            <person name="Grisel S."/>
            <person name="Petersen M."/>
            <person name="Berrin J.G."/>
            <person name="Delaux P.M."/>
            <person name="Dal Grande F."/>
            <person name="Keller J."/>
        </authorList>
    </citation>
    <scope>NUCLEOTIDE SEQUENCE [LARGE SCALE GENOMIC DNA]</scope>
    <source>
        <strain evidence="13 14">SAG 2145</strain>
    </source>
</reference>
<evidence type="ECO:0000256" key="3">
    <source>
        <dbReference type="ARBA" id="ARBA00022692"/>
    </source>
</evidence>
<dbReference type="GO" id="GO:0016020">
    <property type="term" value="C:membrane"/>
    <property type="evidence" value="ECO:0007669"/>
    <property type="project" value="UniProtKB-SubCell"/>
</dbReference>
<dbReference type="PROSITE" id="PS50893">
    <property type="entry name" value="ABC_TRANSPORTER_2"/>
    <property type="match status" value="1"/>
</dbReference>
<evidence type="ECO:0000256" key="8">
    <source>
        <dbReference type="ARBA" id="ARBA00024363"/>
    </source>
</evidence>
<evidence type="ECO:0000259" key="11">
    <source>
        <dbReference type="PROSITE" id="PS50893"/>
    </source>
</evidence>
<dbReference type="InterPro" id="IPR027417">
    <property type="entry name" value="P-loop_NTPase"/>
</dbReference>
<organism evidence="13 14">
    <name type="scientific">Apatococcus lobatus</name>
    <dbReference type="NCBI Taxonomy" id="904363"/>
    <lineage>
        <taxon>Eukaryota</taxon>
        <taxon>Viridiplantae</taxon>
        <taxon>Chlorophyta</taxon>
        <taxon>core chlorophytes</taxon>
        <taxon>Trebouxiophyceae</taxon>
        <taxon>Chlorellales</taxon>
        <taxon>Chlorellaceae</taxon>
        <taxon>Apatococcus</taxon>
    </lineage>
</organism>
<dbReference type="PANTHER" id="PTHR24221:SF654">
    <property type="entry name" value="ATP-BINDING CASSETTE SUB-FAMILY B MEMBER 6"/>
    <property type="match status" value="1"/>
</dbReference>
<keyword evidence="7 10" id="KW-0472">Membrane</keyword>
<dbReference type="SMART" id="SM00382">
    <property type="entry name" value="AAA"/>
    <property type="match status" value="1"/>
</dbReference>
<keyword evidence="14" id="KW-1185">Reference proteome</keyword>
<evidence type="ECO:0000259" key="12">
    <source>
        <dbReference type="PROSITE" id="PS50929"/>
    </source>
</evidence>
<protein>
    <submittedName>
        <fullName evidence="13">Uncharacterized protein</fullName>
    </submittedName>
</protein>
<dbReference type="FunFam" id="3.40.50.300:FF:000186">
    <property type="entry name" value="ATP-binding cassette sub-family B member 7, mitochondrial"/>
    <property type="match status" value="1"/>
</dbReference>
<dbReference type="Gene3D" id="1.20.1560.10">
    <property type="entry name" value="ABC transporter type 1, transmembrane domain"/>
    <property type="match status" value="1"/>
</dbReference>
<dbReference type="InterPro" id="IPR017871">
    <property type="entry name" value="ABC_transporter-like_CS"/>
</dbReference>
<evidence type="ECO:0000256" key="7">
    <source>
        <dbReference type="ARBA" id="ARBA00023136"/>
    </source>
</evidence>
<dbReference type="SUPFAM" id="SSF52540">
    <property type="entry name" value="P-loop containing nucleoside triphosphate hydrolases"/>
    <property type="match status" value="1"/>
</dbReference>
<feature type="region of interest" description="Disordered" evidence="9">
    <location>
        <begin position="786"/>
        <end position="820"/>
    </location>
</feature>
<feature type="domain" description="ABC transporter" evidence="11">
    <location>
        <begin position="547"/>
        <end position="782"/>
    </location>
</feature>
<evidence type="ECO:0000256" key="2">
    <source>
        <dbReference type="ARBA" id="ARBA00022448"/>
    </source>
</evidence>
<dbReference type="Proteomes" id="UP001438707">
    <property type="component" value="Unassembled WGS sequence"/>
</dbReference>
<feature type="transmembrane region" description="Helical" evidence="10">
    <location>
        <begin position="131"/>
        <end position="149"/>
    </location>
</feature>
<dbReference type="InterPro" id="IPR039421">
    <property type="entry name" value="Type_1_exporter"/>
</dbReference>
<keyword evidence="4" id="KW-0547">Nucleotide-binding</keyword>
<feature type="compositionally biased region" description="Basic and acidic residues" evidence="9">
    <location>
        <begin position="803"/>
        <end position="820"/>
    </location>
</feature>
<proteinExistence type="inferred from homology"/>
<evidence type="ECO:0000313" key="14">
    <source>
        <dbReference type="Proteomes" id="UP001438707"/>
    </source>
</evidence>
<dbReference type="SUPFAM" id="SSF90123">
    <property type="entry name" value="ABC transporter transmembrane region"/>
    <property type="match status" value="1"/>
</dbReference>
<dbReference type="PROSITE" id="PS00211">
    <property type="entry name" value="ABC_TRANSPORTER_1"/>
    <property type="match status" value="1"/>
</dbReference>
<comment type="similarity">
    <text evidence="8">Belongs to the ABC transporter superfamily. ABCB family. Heavy Metal importer (TC 3.A.1.210) subfamily.</text>
</comment>
<feature type="transmembrane region" description="Helical" evidence="10">
    <location>
        <begin position="369"/>
        <end position="389"/>
    </location>
</feature>
<dbReference type="Pfam" id="PF00005">
    <property type="entry name" value="ABC_tran"/>
    <property type="match status" value="1"/>
</dbReference>
<dbReference type="EMBL" id="JALJOS010000036">
    <property type="protein sequence ID" value="KAK9821646.1"/>
    <property type="molecule type" value="Genomic_DNA"/>
</dbReference>
<evidence type="ECO:0000256" key="4">
    <source>
        <dbReference type="ARBA" id="ARBA00022741"/>
    </source>
</evidence>
<dbReference type="CDD" id="cd18581">
    <property type="entry name" value="ABC_6TM_ABCB6"/>
    <property type="match status" value="1"/>
</dbReference>
<feature type="domain" description="ABC transmembrane type-1" evidence="12">
    <location>
        <begin position="207"/>
        <end position="513"/>
    </location>
</feature>
<keyword evidence="5" id="KW-0067">ATP-binding</keyword>
<dbReference type="InterPro" id="IPR003439">
    <property type="entry name" value="ABC_transporter-like_ATP-bd"/>
</dbReference>
<feature type="transmembrane region" description="Helical" evidence="10">
    <location>
        <begin position="97"/>
        <end position="119"/>
    </location>
</feature>
<dbReference type="GO" id="GO:0140359">
    <property type="term" value="F:ABC-type transporter activity"/>
    <property type="evidence" value="ECO:0007669"/>
    <property type="project" value="InterPro"/>
</dbReference>
<accession>A0AAW1QKL2</accession>
<evidence type="ECO:0000256" key="10">
    <source>
        <dbReference type="SAM" id="Phobius"/>
    </source>
</evidence>
<keyword evidence="2" id="KW-0813">Transport</keyword>
<dbReference type="PANTHER" id="PTHR24221">
    <property type="entry name" value="ATP-BINDING CASSETTE SUB-FAMILY B"/>
    <property type="match status" value="1"/>
</dbReference>
<dbReference type="GO" id="GO:0016887">
    <property type="term" value="F:ATP hydrolysis activity"/>
    <property type="evidence" value="ECO:0007669"/>
    <property type="project" value="InterPro"/>
</dbReference>
<dbReference type="Pfam" id="PF00664">
    <property type="entry name" value="ABC_membrane"/>
    <property type="match status" value="1"/>
</dbReference>
<dbReference type="Gene3D" id="3.40.50.300">
    <property type="entry name" value="P-loop containing nucleotide triphosphate hydrolases"/>
    <property type="match status" value="1"/>
</dbReference>
<feature type="transmembrane region" description="Helical" evidence="10">
    <location>
        <begin position="206"/>
        <end position="227"/>
    </location>
</feature>
<dbReference type="AlphaFoldDB" id="A0AAW1QKL2"/>
<dbReference type="GO" id="GO:0005524">
    <property type="term" value="F:ATP binding"/>
    <property type="evidence" value="ECO:0007669"/>
    <property type="project" value="UniProtKB-KW"/>
</dbReference>